<proteinExistence type="predicted"/>
<dbReference type="GO" id="GO:0004806">
    <property type="term" value="F:triacylglycerol lipase activity"/>
    <property type="evidence" value="ECO:0007669"/>
    <property type="project" value="TreeGrafter"/>
</dbReference>
<keyword evidence="1" id="KW-0443">Lipid metabolism</keyword>
<evidence type="ECO:0000259" key="2">
    <source>
        <dbReference type="PROSITE" id="PS51635"/>
    </source>
</evidence>
<dbReference type="GO" id="GO:0005811">
    <property type="term" value="C:lipid droplet"/>
    <property type="evidence" value="ECO:0007669"/>
    <property type="project" value="TreeGrafter"/>
</dbReference>
<organism evidence="3">
    <name type="scientific">freshwater metagenome</name>
    <dbReference type="NCBI Taxonomy" id="449393"/>
    <lineage>
        <taxon>unclassified sequences</taxon>
        <taxon>metagenomes</taxon>
        <taxon>ecological metagenomes</taxon>
    </lineage>
</organism>
<protein>
    <submittedName>
        <fullName evidence="3">Unannotated protein</fullName>
    </submittedName>
</protein>
<sequence length="239" mass="24962">MHHSTHVPLAGAFGGGGLFGIGYAMGVLEGLRENGIDLSAAPMVGTSAGSWAAAATALDVDFDQLAALDVPRFPDPRSGVLANSARRVFGNAMRANVHVIACALPRLHRTELDGALIPLSTMVAASSAVPGLLAPQRVNGRWYIDGGVRSGVSVDLAAPADLLIVIAPLAGAMFGPFNNLVERNTDREVTAWKKSCGGNVRLFAPNAETAKIATLPHHLFDKGRAIEAYAHGRQEARGK</sequence>
<dbReference type="InterPro" id="IPR002641">
    <property type="entry name" value="PNPLA_dom"/>
</dbReference>
<reference evidence="3" key="1">
    <citation type="submission" date="2020-05" db="EMBL/GenBank/DDBJ databases">
        <authorList>
            <person name="Chiriac C."/>
            <person name="Salcher M."/>
            <person name="Ghai R."/>
            <person name="Kavagutti S V."/>
        </authorList>
    </citation>
    <scope>NUCLEOTIDE SEQUENCE</scope>
</reference>
<evidence type="ECO:0000256" key="1">
    <source>
        <dbReference type="ARBA" id="ARBA00023098"/>
    </source>
</evidence>
<dbReference type="GO" id="GO:0019433">
    <property type="term" value="P:triglyceride catabolic process"/>
    <property type="evidence" value="ECO:0007669"/>
    <property type="project" value="TreeGrafter"/>
</dbReference>
<dbReference type="InterPro" id="IPR016035">
    <property type="entry name" value="Acyl_Trfase/lysoPLipase"/>
</dbReference>
<evidence type="ECO:0000313" key="3">
    <source>
        <dbReference type="EMBL" id="CAB4714635.1"/>
    </source>
</evidence>
<dbReference type="PROSITE" id="PS51635">
    <property type="entry name" value="PNPLA"/>
    <property type="match status" value="1"/>
</dbReference>
<feature type="domain" description="PNPLA" evidence="2">
    <location>
        <begin position="11"/>
        <end position="158"/>
    </location>
</feature>
<name>A0A6J6R060_9ZZZZ</name>
<accession>A0A6J6R060</accession>
<dbReference type="Gene3D" id="3.40.1090.10">
    <property type="entry name" value="Cytosolic phospholipase A2 catalytic domain"/>
    <property type="match status" value="2"/>
</dbReference>
<dbReference type="GO" id="GO:0055088">
    <property type="term" value="P:lipid homeostasis"/>
    <property type="evidence" value="ECO:0007669"/>
    <property type="project" value="TreeGrafter"/>
</dbReference>
<dbReference type="GO" id="GO:0016020">
    <property type="term" value="C:membrane"/>
    <property type="evidence" value="ECO:0007669"/>
    <property type="project" value="TreeGrafter"/>
</dbReference>
<dbReference type="EMBL" id="CAEZYH010000016">
    <property type="protein sequence ID" value="CAB4714635.1"/>
    <property type="molecule type" value="Genomic_DNA"/>
</dbReference>
<dbReference type="PANTHER" id="PTHR12406">
    <property type="entry name" value="CALCIUM-INDEPENDENT PHOSPHOLIPASE A2 IPLA2 -RELATED"/>
    <property type="match status" value="1"/>
</dbReference>
<dbReference type="PANTHER" id="PTHR12406:SF7">
    <property type="entry name" value="PATATIN-LIKE PHOSPHOLIPASE DOMAIN-CONTAINING PROTEIN 4"/>
    <property type="match status" value="1"/>
</dbReference>
<gene>
    <name evidence="3" type="ORF">UFOPK2658_00617</name>
</gene>
<dbReference type="AlphaFoldDB" id="A0A6J6R060"/>
<dbReference type="Pfam" id="PF01734">
    <property type="entry name" value="Patatin"/>
    <property type="match status" value="1"/>
</dbReference>
<dbReference type="SUPFAM" id="SSF52151">
    <property type="entry name" value="FabD/lysophospholipase-like"/>
    <property type="match status" value="1"/>
</dbReference>
<dbReference type="InterPro" id="IPR033562">
    <property type="entry name" value="PLPL"/>
</dbReference>
<dbReference type="GO" id="GO:0005737">
    <property type="term" value="C:cytoplasm"/>
    <property type="evidence" value="ECO:0007669"/>
    <property type="project" value="TreeGrafter"/>
</dbReference>